<feature type="domain" description="PhnB-like" evidence="1">
    <location>
        <begin position="6"/>
        <end position="116"/>
    </location>
</feature>
<dbReference type="OrthoDB" id="9806473at2"/>
<feature type="domain" description="PhnB-like" evidence="1">
    <location>
        <begin position="125"/>
        <end position="240"/>
    </location>
</feature>
<dbReference type="Proteomes" id="UP000073816">
    <property type="component" value="Chromosome"/>
</dbReference>
<dbReference type="AlphaFoldDB" id="A0A142EJY6"/>
<dbReference type="InterPro" id="IPR029068">
    <property type="entry name" value="Glyas_Bleomycin-R_OHBP_Dase"/>
</dbReference>
<dbReference type="EMBL" id="CP012836">
    <property type="protein sequence ID" value="AMQ55441.1"/>
    <property type="molecule type" value="Genomic_DNA"/>
</dbReference>
<evidence type="ECO:0000313" key="3">
    <source>
        <dbReference type="Proteomes" id="UP000073816"/>
    </source>
</evidence>
<dbReference type="Pfam" id="PF06983">
    <property type="entry name" value="3-dmu-9_3-mt"/>
    <property type="match status" value="2"/>
</dbReference>
<dbReference type="Gene3D" id="3.30.720.110">
    <property type="match status" value="1"/>
</dbReference>
<gene>
    <name evidence="2" type="ORF">AO498_03450</name>
</gene>
<dbReference type="RefSeq" id="WP_067543790.1">
    <property type="nucleotide sequence ID" value="NZ_CP012836.1"/>
</dbReference>
<dbReference type="STRING" id="1727163.AO498_03450"/>
<name>A0A142EJY6_9BACT</name>
<proteinExistence type="predicted"/>
<evidence type="ECO:0000313" key="2">
    <source>
        <dbReference type="EMBL" id="AMQ55441.1"/>
    </source>
</evidence>
<keyword evidence="3" id="KW-1185">Reference proteome</keyword>
<evidence type="ECO:0000259" key="1">
    <source>
        <dbReference type="Pfam" id="PF06983"/>
    </source>
</evidence>
<accession>A0A142EJY6</accession>
<dbReference type="PATRIC" id="fig|1727163.4.peg.715"/>
<dbReference type="CDD" id="cd06588">
    <property type="entry name" value="PhnB_like"/>
    <property type="match status" value="2"/>
</dbReference>
<reference evidence="3" key="1">
    <citation type="submission" date="2015-09" db="EMBL/GenBank/DDBJ databases">
        <title>Complete sequence of Algoriphagus sp. M8-2.</title>
        <authorList>
            <person name="Shintani M."/>
        </authorList>
    </citation>
    <scope>NUCLEOTIDE SEQUENCE [LARGE SCALE GENOMIC DNA]</scope>
    <source>
        <strain evidence="3">M8-2</strain>
    </source>
</reference>
<sequence length="276" mass="31784">MSSSSSIHPCLWFDHQAPEAVEFYCSLFPESRITGKNEFTFQFELMGTHIQALNGGPMYQQTPACSYFVYCGEQASIEELYQELKKGRQVIFPLDSYPWSSRYAWVTDRFGTNWQLDIDPIRSPQKIVPCLLFVNDKRTRVKEAIEFYFDVFSNSRSLMEAPLPDSEDLLFAQIKLDQFILNLMSSPESHDYDFTPANSLVITCPSQAEIDYFWEKLGEGGQFQRCGWLKDRFGVSWQIVPADLGKILADPQNGKKSMEALLSMEKLLIEKLKNPF</sequence>
<dbReference type="SUPFAM" id="SSF54593">
    <property type="entry name" value="Glyoxalase/Bleomycin resistance protein/Dihydroxybiphenyl dioxygenase"/>
    <property type="match status" value="2"/>
</dbReference>
<dbReference type="KEGG" id="alm:AO498_03450"/>
<dbReference type="Gene3D" id="3.30.720.100">
    <property type="match status" value="1"/>
</dbReference>
<reference evidence="2 3" key="2">
    <citation type="journal article" date="2016" name="Genome Announc.">
        <title>Complete Genome Sequence of Algoriphagus sp. Strain M8-2, Isolated from a Brackish Lake.</title>
        <authorList>
            <person name="Muraguchi Y."/>
            <person name="Kushimoto K."/>
            <person name="Ohtsubo Y."/>
            <person name="Suzuki T."/>
            <person name="Dohra H."/>
            <person name="Kimbara K."/>
            <person name="Shintani M."/>
        </authorList>
    </citation>
    <scope>NUCLEOTIDE SEQUENCE [LARGE SCALE GENOMIC DNA]</scope>
    <source>
        <strain evidence="2 3">M8-2</strain>
    </source>
</reference>
<protein>
    <recommendedName>
        <fullName evidence="1">PhnB-like domain-containing protein</fullName>
    </recommendedName>
</protein>
<dbReference type="PANTHER" id="PTHR33990">
    <property type="entry name" value="PROTEIN YJDN-RELATED"/>
    <property type="match status" value="1"/>
</dbReference>
<dbReference type="InterPro" id="IPR028973">
    <property type="entry name" value="PhnB-like"/>
</dbReference>
<dbReference type="Gene3D" id="3.10.180.10">
    <property type="entry name" value="2,3-Dihydroxybiphenyl 1,2-Dioxygenase, domain 1"/>
    <property type="match status" value="1"/>
</dbReference>
<organism evidence="2 3">
    <name type="scientific">Algoriphagus sanaruensis</name>
    <dbReference type="NCBI Taxonomy" id="1727163"/>
    <lineage>
        <taxon>Bacteria</taxon>
        <taxon>Pseudomonadati</taxon>
        <taxon>Bacteroidota</taxon>
        <taxon>Cytophagia</taxon>
        <taxon>Cytophagales</taxon>
        <taxon>Cyclobacteriaceae</taxon>
        <taxon>Algoriphagus</taxon>
    </lineage>
</organism>